<evidence type="ECO:0000256" key="1">
    <source>
        <dbReference type="ARBA" id="ARBA00004906"/>
    </source>
</evidence>
<dbReference type="InterPro" id="IPR000210">
    <property type="entry name" value="BTB/POZ_dom"/>
</dbReference>
<evidence type="ECO:0000313" key="6">
    <source>
        <dbReference type="EnsemblPlants" id="KQJ95648"/>
    </source>
</evidence>
<evidence type="ECO:0000313" key="5">
    <source>
        <dbReference type="EMBL" id="KQJ95648.1"/>
    </source>
</evidence>
<comment type="pathway">
    <text evidence="1">Protein modification; protein ubiquitination.</text>
</comment>
<dbReference type="CDD" id="cd00121">
    <property type="entry name" value="MATH"/>
    <property type="match status" value="1"/>
</dbReference>
<dbReference type="EMBL" id="CM000882">
    <property type="protein sequence ID" value="KQJ95648.1"/>
    <property type="molecule type" value="Genomic_DNA"/>
</dbReference>
<reference evidence="6" key="3">
    <citation type="submission" date="2018-08" db="UniProtKB">
        <authorList>
            <consortium name="EnsemblPlants"/>
        </authorList>
    </citation>
    <scope>IDENTIFICATION</scope>
    <source>
        <strain evidence="6">cv. Bd21</strain>
    </source>
</reference>
<dbReference type="PANTHER" id="PTHR26379">
    <property type="entry name" value="BTB/POZ AND MATH DOMAIN-CONTAINING PROTEIN 1"/>
    <property type="match status" value="1"/>
</dbReference>
<dbReference type="Pfam" id="PF00651">
    <property type="entry name" value="BTB"/>
    <property type="match status" value="1"/>
</dbReference>
<dbReference type="Gene3D" id="1.25.40.420">
    <property type="match status" value="1"/>
</dbReference>
<evidence type="ECO:0000259" key="3">
    <source>
        <dbReference type="PROSITE" id="PS50097"/>
    </source>
</evidence>
<evidence type="ECO:0000256" key="2">
    <source>
        <dbReference type="ARBA" id="ARBA00010846"/>
    </source>
</evidence>
<dbReference type="InterPro" id="IPR011333">
    <property type="entry name" value="SKP1/BTB/POZ_sf"/>
</dbReference>
<dbReference type="PROSITE" id="PS50144">
    <property type="entry name" value="MATH"/>
    <property type="match status" value="1"/>
</dbReference>
<dbReference type="CDD" id="cd18280">
    <property type="entry name" value="BTB_POZ_BPM_plant"/>
    <property type="match status" value="1"/>
</dbReference>
<sequence>MAANWQNWQALHGVRSPPRSTPTLIPFIPPAPRMGLELTDTASRCTTGKAVGSHEFEIDGYSLKKGMGVGKFVRSATFTVGGYNWAIRFYPDGFTEDAKDHVAICLEFMSSNAKVRAFHDMGLVKHATGLMGAGFVRSETMVFTSTAAIDKTTIPRVKLEGSKYIQDDRLIIKCVLTVLKESQVFQTKGSSEIEVPPSNITEDLGKLLGAKEGADVTFSVGGETFQAHKIVLAMRSPVFRAEFYGPMLETRMQCVAIEDMQPAVFKALLHFIYTDSLPNLDDLVEDGDANCEMMKHLLVAADRYAIDRLKLICQNVLAKNLDVENVSTTLALADQFNCDRLKDVCFDFIVSSNEKEAVVATNGYANLKRTCPSVLVDLFEKTSRLRKA</sequence>
<dbReference type="SUPFAM" id="SSF49599">
    <property type="entry name" value="TRAF domain-like"/>
    <property type="match status" value="1"/>
</dbReference>
<proteinExistence type="inferred from homology"/>
<dbReference type="InterPro" id="IPR002083">
    <property type="entry name" value="MATH/TRAF_dom"/>
</dbReference>
<protein>
    <recommendedName>
        <fullName evidence="8">BTB domain-containing protein</fullName>
    </recommendedName>
</protein>
<dbReference type="Pfam" id="PF22486">
    <property type="entry name" value="MATH_2"/>
    <property type="match status" value="1"/>
</dbReference>
<reference evidence="5 6" key="1">
    <citation type="journal article" date="2010" name="Nature">
        <title>Genome sequencing and analysis of the model grass Brachypodium distachyon.</title>
        <authorList>
            <consortium name="International Brachypodium Initiative"/>
        </authorList>
    </citation>
    <scope>NUCLEOTIDE SEQUENCE [LARGE SCALE GENOMIC DNA]</scope>
    <source>
        <strain evidence="5">Bd21</strain>
        <strain evidence="6">cv. Bd21</strain>
    </source>
</reference>
<dbReference type="SUPFAM" id="SSF54695">
    <property type="entry name" value="POZ domain"/>
    <property type="match status" value="1"/>
</dbReference>
<dbReference type="OMA" id="DCSEMIR"/>
<dbReference type="InterPro" id="IPR008974">
    <property type="entry name" value="TRAF-like"/>
</dbReference>
<evidence type="ECO:0000259" key="4">
    <source>
        <dbReference type="PROSITE" id="PS50144"/>
    </source>
</evidence>
<dbReference type="AlphaFoldDB" id="I1I230"/>
<name>I1I230_BRADI</name>
<feature type="domain" description="BTB" evidence="3">
    <location>
        <begin position="214"/>
        <end position="281"/>
    </location>
</feature>
<evidence type="ECO:0000313" key="7">
    <source>
        <dbReference type="Proteomes" id="UP000008810"/>
    </source>
</evidence>
<dbReference type="OrthoDB" id="6359816at2759"/>
<gene>
    <name evidence="6" type="primary">LOC100843579</name>
    <name evidence="5" type="ORF">BRADI_3g18350v3</name>
</gene>
<dbReference type="Pfam" id="PF24570">
    <property type="entry name" value="BACK_BPM_SPOP"/>
    <property type="match status" value="1"/>
</dbReference>
<dbReference type="KEGG" id="bdi:100843579"/>
<dbReference type="RefSeq" id="XP_003573574.1">
    <property type="nucleotide sequence ID" value="XM_003573526.3"/>
</dbReference>
<comment type="similarity">
    <text evidence="2">Belongs to the Tdpoz family.</text>
</comment>
<dbReference type="HOGENOM" id="CLU_004253_2_0_1"/>
<accession>I1I230</accession>
<keyword evidence="7" id="KW-1185">Reference proteome</keyword>
<evidence type="ECO:0008006" key="8">
    <source>
        <dbReference type="Google" id="ProtNLM"/>
    </source>
</evidence>
<dbReference type="GO" id="GO:0016567">
    <property type="term" value="P:protein ubiquitination"/>
    <property type="evidence" value="ECO:0007669"/>
    <property type="project" value="InterPro"/>
</dbReference>
<dbReference type="PROSITE" id="PS50097">
    <property type="entry name" value="BTB"/>
    <property type="match status" value="1"/>
</dbReference>
<organism evidence="6">
    <name type="scientific">Brachypodium distachyon</name>
    <name type="common">Purple false brome</name>
    <name type="synonym">Trachynia distachya</name>
    <dbReference type="NCBI Taxonomy" id="15368"/>
    <lineage>
        <taxon>Eukaryota</taxon>
        <taxon>Viridiplantae</taxon>
        <taxon>Streptophyta</taxon>
        <taxon>Embryophyta</taxon>
        <taxon>Tracheophyta</taxon>
        <taxon>Spermatophyta</taxon>
        <taxon>Magnoliopsida</taxon>
        <taxon>Liliopsida</taxon>
        <taxon>Poales</taxon>
        <taxon>Poaceae</taxon>
        <taxon>BOP clade</taxon>
        <taxon>Pooideae</taxon>
        <taxon>Stipodae</taxon>
        <taxon>Brachypodieae</taxon>
        <taxon>Brachypodium</taxon>
    </lineage>
</organism>
<dbReference type="PANTHER" id="PTHR26379:SF380">
    <property type="entry name" value="BTB DOMAIN-CONTAINING PROTEIN"/>
    <property type="match status" value="1"/>
</dbReference>
<dbReference type="Proteomes" id="UP000008810">
    <property type="component" value="Chromosome 3"/>
</dbReference>
<dbReference type="GeneID" id="100843579"/>
<dbReference type="InterPro" id="IPR056423">
    <property type="entry name" value="BACK_BPM_SPOP"/>
</dbReference>
<dbReference type="Gramene" id="KQJ95648">
    <property type="protein sequence ID" value="KQJ95648"/>
    <property type="gene ID" value="BRADI_3g18350v3"/>
</dbReference>
<dbReference type="Gene3D" id="3.30.710.10">
    <property type="entry name" value="Potassium Channel Kv1.1, Chain A"/>
    <property type="match status" value="1"/>
</dbReference>
<dbReference type="Gene3D" id="2.60.210.10">
    <property type="entry name" value="Apoptosis, Tumor Necrosis Factor Receptor Associated Protein 2, Chain A"/>
    <property type="match status" value="1"/>
</dbReference>
<dbReference type="eggNOG" id="KOG1987">
    <property type="taxonomic scope" value="Eukaryota"/>
</dbReference>
<dbReference type="EnsemblPlants" id="KQJ95648">
    <property type="protein sequence ID" value="KQJ95648"/>
    <property type="gene ID" value="BRADI_3g18350v3"/>
</dbReference>
<dbReference type="SMART" id="SM00225">
    <property type="entry name" value="BTB"/>
    <property type="match status" value="1"/>
</dbReference>
<dbReference type="InterPro" id="IPR045005">
    <property type="entry name" value="BPM1-6"/>
</dbReference>
<feature type="domain" description="MATH" evidence="4">
    <location>
        <begin position="51"/>
        <end position="176"/>
    </location>
</feature>
<reference evidence="5" key="2">
    <citation type="submission" date="2017-06" db="EMBL/GenBank/DDBJ databases">
        <title>WGS assembly of Brachypodium distachyon.</title>
        <authorList>
            <consortium name="The International Brachypodium Initiative"/>
            <person name="Lucas S."/>
            <person name="Harmon-Smith M."/>
            <person name="Lail K."/>
            <person name="Tice H."/>
            <person name="Grimwood J."/>
            <person name="Bruce D."/>
            <person name="Barry K."/>
            <person name="Shu S."/>
            <person name="Lindquist E."/>
            <person name="Wang M."/>
            <person name="Pitluck S."/>
            <person name="Vogel J.P."/>
            <person name="Garvin D.F."/>
            <person name="Mockler T.C."/>
            <person name="Schmutz J."/>
            <person name="Rokhsar D."/>
            <person name="Bevan M.W."/>
        </authorList>
    </citation>
    <scope>NUCLEOTIDE SEQUENCE</scope>
    <source>
        <strain evidence="5">Bd21</strain>
    </source>
</reference>